<dbReference type="Proteomes" id="UP000591131">
    <property type="component" value="Unassembled WGS sequence"/>
</dbReference>
<feature type="region of interest" description="Disordered" evidence="1">
    <location>
        <begin position="146"/>
        <end position="169"/>
    </location>
</feature>
<dbReference type="OrthoDB" id="445689at2759"/>
<feature type="compositionally biased region" description="Basic and acidic residues" evidence="1">
    <location>
        <begin position="51"/>
        <end position="61"/>
    </location>
</feature>
<feature type="signal peptide" evidence="2">
    <location>
        <begin position="1"/>
        <end position="25"/>
    </location>
</feature>
<protein>
    <submittedName>
        <fullName evidence="3">Uncharacterized protein</fullName>
    </submittedName>
</protein>
<dbReference type="EMBL" id="JAAPAO010000199">
    <property type="protein sequence ID" value="KAF4667992.1"/>
    <property type="molecule type" value="Genomic_DNA"/>
</dbReference>
<feature type="chain" id="PRO_5029768890" evidence="2">
    <location>
        <begin position="26"/>
        <end position="169"/>
    </location>
</feature>
<proteinExistence type="predicted"/>
<sequence>MRGPSIHHIIFFLVALLFDYAKCAAIKRRQTRTENDPLAQLSKRRKWTMPPKREPSPLTPEERSRFALIFGDKVDTLDADVLRNHEAVMDELTFHSRGGKSHGAILSSIRDYNRLQKRLQQDDVTPEEIERAKAMEERLSQWKEARRENTNKMVKQKGPGFRGFANKNN</sequence>
<comment type="caution">
    <text evidence="3">The sequence shown here is derived from an EMBL/GenBank/DDBJ whole genome shotgun (WGS) entry which is preliminary data.</text>
</comment>
<dbReference type="AlphaFoldDB" id="A0A7J6M8U5"/>
<evidence type="ECO:0000313" key="3">
    <source>
        <dbReference type="EMBL" id="KAF4667992.1"/>
    </source>
</evidence>
<keyword evidence="4" id="KW-1185">Reference proteome</keyword>
<feature type="region of interest" description="Disordered" evidence="1">
    <location>
        <begin position="31"/>
        <end position="61"/>
    </location>
</feature>
<name>A0A7J6M8U5_PERCH</name>
<keyword evidence="2" id="KW-0732">Signal</keyword>
<evidence type="ECO:0000256" key="2">
    <source>
        <dbReference type="SAM" id="SignalP"/>
    </source>
</evidence>
<evidence type="ECO:0000256" key="1">
    <source>
        <dbReference type="SAM" id="MobiDB-lite"/>
    </source>
</evidence>
<accession>A0A7J6M8U5</accession>
<organism evidence="3 4">
    <name type="scientific">Perkinsus chesapeaki</name>
    <name type="common">Clam parasite</name>
    <name type="synonym">Perkinsus andrewsi</name>
    <dbReference type="NCBI Taxonomy" id="330153"/>
    <lineage>
        <taxon>Eukaryota</taxon>
        <taxon>Sar</taxon>
        <taxon>Alveolata</taxon>
        <taxon>Perkinsozoa</taxon>
        <taxon>Perkinsea</taxon>
        <taxon>Perkinsida</taxon>
        <taxon>Perkinsidae</taxon>
        <taxon>Perkinsus</taxon>
    </lineage>
</organism>
<evidence type="ECO:0000313" key="4">
    <source>
        <dbReference type="Proteomes" id="UP000591131"/>
    </source>
</evidence>
<reference evidence="3 4" key="1">
    <citation type="submission" date="2020-04" db="EMBL/GenBank/DDBJ databases">
        <title>Perkinsus chesapeaki whole genome sequence.</title>
        <authorList>
            <person name="Bogema D.R."/>
        </authorList>
    </citation>
    <scope>NUCLEOTIDE SEQUENCE [LARGE SCALE GENOMIC DNA]</scope>
    <source>
        <strain evidence="3">ATCC PRA-425</strain>
    </source>
</reference>
<gene>
    <name evidence="3" type="ORF">FOL47_003219</name>
</gene>